<organism evidence="2 3">
    <name type="scientific">Aequoribacter fuscus</name>
    <dbReference type="NCBI Taxonomy" id="2518989"/>
    <lineage>
        <taxon>Bacteria</taxon>
        <taxon>Pseudomonadati</taxon>
        <taxon>Pseudomonadota</taxon>
        <taxon>Gammaproteobacteria</taxon>
        <taxon>Cellvibrionales</taxon>
        <taxon>Halieaceae</taxon>
        <taxon>Aequoribacter</taxon>
    </lineage>
</organism>
<evidence type="ECO:0000313" key="2">
    <source>
        <dbReference type="EMBL" id="EGG30498.1"/>
    </source>
</evidence>
<protein>
    <submittedName>
        <fullName evidence="2">Uncharacterized protein</fullName>
    </submittedName>
</protein>
<reference evidence="2 3" key="1">
    <citation type="journal article" date="2011" name="J. Bacteriol.">
        <title>Genome sequence of strain IMCC3088, a proteorhodopsin-containing marine bacterium belonging to the OM60/NOR5 clade.</title>
        <authorList>
            <person name="Jang Y."/>
            <person name="Oh H.M."/>
            <person name="Kang I."/>
            <person name="Lee K."/>
            <person name="Yang S.J."/>
            <person name="Cho J.C."/>
        </authorList>
    </citation>
    <scope>NUCLEOTIDE SEQUENCE [LARGE SCALE GENOMIC DNA]</scope>
    <source>
        <strain evidence="2 3">IMCC3088</strain>
    </source>
</reference>
<evidence type="ECO:0000256" key="1">
    <source>
        <dbReference type="SAM" id="MobiDB-lite"/>
    </source>
</evidence>
<dbReference type="STRING" id="2518989.IMCC3088_476"/>
<gene>
    <name evidence="2" type="ORF">IMCC3088_476</name>
</gene>
<dbReference type="EMBL" id="AEIG01000014">
    <property type="protein sequence ID" value="EGG30498.1"/>
    <property type="molecule type" value="Genomic_DNA"/>
</dbReference>
<dbReference type="AlphaFoldDB" id="F3KZR9"/>
<comment type="caution">
    <text evidence="2">The sequence shown here is derived from an EMBL/GenBank/DDBJ whole genome shotgun (WGS) entry which is preliminary data.</text>
</comment>
<sequence>MLGLGQDINPPKPEEAPYDASNQSWHYAVNENQAEKLFFVAEIRGSRYFAKLDTVFFERLSSIPQGRD</sequence>
<name>F3KZR9_9GAMM</name>
<dbReference type="Proteomes" id="UP000005615">
    <property type="component" value="Unassembled WGS sequence"/>
</dbReference>
<keyword evidence="3" id="KW-1185">Reference proteome</keyword>
<proteinExistence type="predicted"/>
<evidence type="ECO:0000313" key="3">
    <source>
        <dbReference type="Proteomes" id="UP000005615"/>
    </source>
</evidence>
<feature type="region of interest" description="Disordered" evidence="1">
    <location>
        <begin position="1"/>
        <end position="20"/>
    </location>
</feature>
<accession>F3KZR9</accession>